<keyword evidence="9" id="KW-1185">Reference proteome</keyword>
<dbReference type="Pfam" id="PF19127">
    <property type="entry name" value="Choline_bind_3"/>
    <property type="match status" value="2"/>
</dbReference>
<feature type="chain" id="PRO_5012210531" description="Lysozyme" evidence="7">
    <location>
        <begin position="30"/>
        <end position="480"/>
    </location>
</feature>
<dbReference type="EC" id="3.2.1.17" evidence="6"/>
<keyword evidence="7" id="KW-0732">Signal</keyword>
<evidence type="ECO:0000256" key="2">
    <source>
        <dbReference type="ARBA" id="ARBA00022737"/>
    </source>
</evidence>
<dbReference type="Gene3D" id="2.10.270.10">
    <property type="entry name" value="Cholin Binding"/>
    <property type="match status" value="2"/>
</dbReference>
<feature type="signal peptide" evidence="7">
    <location>
        <begin position="1"/>
        <end position="29"/>
    </location>
</feature>
<dbReference type="GO" id="GO:0016998">
    <property type="term" value="P:cell wall macromolecule catabolic process"/>
    <property type="evidence" value="ECO:0007669"/>
    <property type="project" value="InterPro"/>
</dbReference>
<dbReference type="GO" id="GO:0016052">
    <property type="term" value="P:carbohydrate catabolic process"/>
    <property type="evidence" value="ECO:0007669"/>
    <property type="project" value="TreeGrafter"/>
</dbReference>
<evidence type="ECO:0000256" key="4">
    <source>
        <dbReference type="ARBA" id="ARBA00023295"/>
    </source>
</evidence>
<gene>
    <name evidence="8" type="primary">lyc</name>
    <name evidence="8" type="ORF">CLPUN_46460</name>
</gene>
<keyword evidence="2" id="KW-0677">Repeat</keyword>
<keyword evidence="3 6" id="KW-0378">Hydrolase</keyword>
<protein>
    <recommendedName>
        <fullName evidence="6">Lysozyme</fullName>
        <ecNumber evidence="6">3.2.1.17</ecNumber>
    </recommendedName>
</protein>
<dbReference type="InterPro" id="IPR008270">
    <property type="entry name" value="Glyco_hydro_25_AS"/>
</dbReference>
<dbReference type="PANTHER" id="PTHR34135">
    <property type="entry name" value="LYSOZYME"/>
    <property type="match status" value="1"/>
</dbReference>
<evidence type="ECO:0000313" key="9">
    <source>
        <dbReference type="Proteomes" id="UP000190890"/>
    </source>
</evidence>
<dbReference type="SUPFAM" id="SSF69360">
    <property type="entry name" value="Cell wall binding repeat"/>
    <property type="match status" value="1"/>
</dbReference>
<evidence type="ECO:0000256" key="5">
    <source>
        <dbReference type="PROSITE-ProRule" id="PRU00591"/>
    </source>
</evidence>
<dbReference type="Gene3D" id="3.20.20.80">
    <property type="entry name" value="Glycosidases"/>
    <property type="match status" value="1"/>
</dbReference>
<dbReference type="PROSITE" id="PS51170">
    <property type="entry name" value="CW"/>
    <property type="match status" value="6"/>
</dbReference>
<evidence type="ECO:0000313" key="8">
    <source>
        <dbReference type="EMBL" id="OOM72731.1"/>
    </source>
</evidence>
<feature type="repeat" description="Cell wall-binding" evidence="5">
    <location>
        <begin position="129"/>
        <end position="148"/>
    </location>
</feature>
<feature type="repeat" description="Cell wall-binding" evidence="5">
    <location>
        <begin position="229"/>
        <end position="248"/>
    </location>
</feature>
<dbReference type="Pfam" id="PF01473">
    <property type="entry name" value="Choline_bind_1"/>
    <property type="match status" value="1"/>
</dbReference>
<keyword evidence="4 6" id="KW-0326">Glycosidase</keyword>
<dbReference type="Pfam" id="PF01183">
    <property type="entry name" value="Glyco_hydro_25"/>
    <property type="match status" value="1"/>
</dbReference>
<dbReference type="GO" id="GO:0003796">
    <property type="term" value="F:lysozyme activity"/>
    <property type="evidence" value="ECO:0007669"/>
    <property type="project" value="UniProtKB-EC"/>
</dbReference>
<feature type="repeat" description="Cell wall-binding" evidence="5">
    <location>
        <begin position="149"/>
        <end position="168"/>
    </location>
</feature>
<dbReference type="STRING" id="29367.CLPUN_46460"/>
<dbReference type="RefSeq" id="WP_423237323.1">
    <property type="nucleotide sequence ID" value="NZ_LZZM01000220.1"/>
</dbReference>
<dbReference type="SMART" id="SM00641">
    <property type="entry name" value="Glyco_25"/>
    <property type="match status" value="1"/>
</dbReference>
<comment type="caution">
    <text evidence="8">The sequence shown here is derived from an EMBL/GenBank/DDBJ whole genome shotgun (WGS) entry which is preliminary data.</text>
</comment>
<comment type="catalytic activity">
    <reaction evidence="6">
        <text>Hydrolysis of (1-&gt;4)-beta-linkages between N-acetylmuramic acid and N-acetyl-D-glucosamine residues in a peptidoglycan and between N-acetyl-D-glucosamine residues in chitodextrins.</text>
        <dbReference type="EC" id="3.2.1.17"/>
    </reaction>
</comment>
<feature type="repeat" description="Cell wall-binding" evidence="5">
    <location>
        <begin position="189"/>
        <end position="208"/>
    </location>
</feature>
<dbReference type="PANTHER" id="PTHR34135:SF2">
    <property type="entry name" value="LYSOZYME"/>
    <property type="match status" value="1"/>
</dbReference>
<accession>A0A1S8T549</accession>
<organism evidence="8 9">
    <name type="scientific">Clostridium puniceum</name>
    <dbReference type="NCBI Taxonomy" id="29367"/>
    <lineage>
        <taxon>Bacteria</taxon>
        <taxon>Bacillati</taxon>
        <taxon>Bacillota</taxon>
        <taxon>Clostridia</taxon>
        <taxon>Eubacteriales</taxon>
        <taxon>Clostridiaceae</taxon>
        <taxon>Clostridium</taxon>
    </lineage>
</organism>
<dbReference type="InterPro" id="IPR018077">
    <property type="entry name" value="Glyco_hydro_fam25_subgr"/>
</dbReference>
<feature type="repeat" description="Cell wall-binding" evidence="5">
    <location>
        <begin position="209"/>
        <end position="228"/>
    </location>
</feature>
<dbReference type="PROSITE" id="PS51904">
    <property type="entry name" value="GLYCOSYL_HYDROL_F25_2"/>
    <property type="match status" value="1"/>
</dbReference>
<dbReference type="PROSITE" id="PS00953">
    <property type="entry name" value="GLYCOSYL_HYDROL_F25_1"/>
    <property type="match status" value="1"/>
</dbReference>
<dbReference type="AlphaFoldDB" id="A0A1S8T549"/>
<dbReference type="EMBL" id="LZZM01000220">
    <property type="protein sequence ID" value="OOM72731.1"/>
    <property type="molecule type" value="Genomic_DNA"/>
</dbReference>
<dbReference type="InterPro" id="IPR002053">
    <property type="entry name" value="Glyco_hydro_25"/>
</dbReference>
<dbReference type="InterPro" id="IPR018337">
    <property type="entry name" value="Cell_wall/Cho-bd_repeat"/>
</dbReference>
<evidence type="ECO:0000256" key="3">
    <source>
        <dbReference type="ARBA" id="ARBA00022801"/>
    </source>
</evidence>
<evidence type="ECO:0000256" key="1">
    <source>
        <dbReference type="ARBA" id="ARBA00010646"/>
    </source>
</evidence>
<evidence type="ECO:0000256" key="6">
    <source>
        <dbReference type="RuleBase" id="RU361176"/>
    </source>
</evidence>
<name>A0A1S8T549_9CLOT</name>
<feature type="repeat" description="Cell wall-binding" evidence="5">
    <location>
        <begin position="109"/>
        <end position="128"/>
    </location>
</feature>
<dbReference type="CDD" id="cd06525">
    <property type="entry name" value="GH25_Lyc-like"/>
    <property type="match status" value="1"/>
</dbReference>
<dbReference type="Proteomes" id="UP000190890">
    <property type="component" value="Unassembled WGS sequence"/>
</dbReference>
<reference evidence="8 9" key="1">
    <citation type="submission" date="2016-05" db="EMBL/GenBank/DDBJ databases">
        <title>Microbial solvent formation.</title>
        <authorList>
            <person name="Poehlein A."/>
            <person name="Montoya Solano J.D."/>
            <person name="Flitsch S."/>
            <person name="Krabben P."/>
            <person name="Duerre P."/>
            <person name="Daniel R."/>
        </authorList>
    </citation>
    <scope>NUCLEOTIDE SEQUENCE [LARGE SCALE GENOMIC DNA]</scope>
    <source>
        <strain evidence="8 9">DSM 2619</strain>
    </source>
</reference>
<dbReference type="SUPFAM" id="SSF51445">
    <property type="entry name" value="(Trans)glycosidases"/>
    <property type="match status" value="1"/>
</dbReference>
<dbReference type="GO" id="GO:0009253">
    <property type="term" value="P:peptidoglycan catabolic process"/>
    <property type="evidence" value="ECO:0007669"/>
    <property type="project" value="InterPro"/>
</dbReference>
<dbReference type="InterPro" id="IPR017853">
    <property type="entry name" value="GH"/>
</dbReference>
<proteinExistence type="inferred from homology"/>
<evidence type="ECO:0000256" key="7">
    <source>
        <dbReference type="SAM" id="SignalP"/>
    </source>
</evidence>
<sequence length="480" mass="54230">MSINKKKLISFLLTLAIVLSFSQGLIVQAATGDLTITSDSEASTTPQSLDLVPNPGIPESKPNPLKVIAEYNTKVIDNTGNSNTNITSNIGWKKENVYWYYYKSDNTRASGWIKPDINWYYLYSNGQMATGWLNSNSKWYYLDKSGGMVTGWKQLNNIWYFFNNSGAMITGLNIIDNATYMFYGSGAMAKGWMQLNNYWYYFNNSGSMASGWIFDNGVWYYLYDTGAMAKGWINLNETWYYLKSSGAMATGWVNPASDYYYLDLSTGRLRINTVAGGYEIGPDGKRLAAVSKFKGIDISHYNGDINFAKVRVAGVQVVYIKATEGTTYVDNYLGIHYNGAKSAGLKTGFYHFLVGTSSPETQASNFYNNIKDKQSDLKPVLDVEKGGFDVMDYTLRFIAEFKKLSNMEVCIYTYSDFIRNLDSRLANYSLWEANYYISTSSIPSNNIWSYRAGHQYTDKGIIDGIYGNVDLNEFTQDIFR</sequence>
<comment type="similarity">
    <text evidence="1 6">Belongs to the glycosyl hydrolase 25 family.</text>
</comment>